<evidence type="ECO:0000256" key="3">
    <source>
        <dbReference type="SAM" id="SignalP"/>
    </source>
</evidence>
<feature type="chain" id="PRO_5042027160" evidence="3">
    <location>
        <begin position="27"/>
        <end position="552"/>
    </location>
</feature>
<reference evidence="5 6" key="1">
    <citation type="submission" date="2018-11" db="EMBL/GenBank/DDBJ databases">
        <title>Complete genome sequence of Dickeya zeae strain CE1 infecting Canna edulis Ker-Gawl. in China.</title>
        <authorList>
            <person name="Zhang J."/>
            <person name="Lin B."/>
            <person name="Shen H."/>
            <person name="Jiang S."/>
            <person name="Pu X."/>
            <person name="Sun D."/>
        </authorList>
    </citation>
    <scope>NUCLEOTIDE SEQUENCE [LARGE SCALE GENOMIC DNA]</scope>
    <source>
        <strain evidence="5 6">CE1</strain>
    </source>
</reference>
<evidence type="ECO:0000256" key="2">
    <source>
        <dbReference type="ARBA" id="ARBA00022801"/>
    </source>
</evidence>
<accession>A0AAE7CY43</accession>
<keyword evidence="3" id="KW-0732">Signal</keyword>
<dbReference type="InterPro" id="IPR037459">
    <property type="entry name" value="RhgT-like"/>
</dbReference>
<dbReference type="InterPro" id="IPR036514">
    <property type="entry name" value="SGNH_hydro_sf"/>
</dbReference>
<gene>
    <name evidence="5" type="ORF">DWG24_05840</name>
</gene>
<dbReference type="PANTHER" id="PTHR43695">
    <property type="entry name" value="PUTATIVE (AFU_ORTHOLOGUE AFUA_2G17250)-RELATED"/>
    <property type="match status" value="1"/>
</dbReference>
<sequence length="552" mass="60639">MFTTTWQRTLFLSTLFCCMPSAVVLAAGTTSDTPPSTTQPVLAVAALAPNTLISGQVMYRDIRFPATLLIKDQRGTERSLKTDIQGRFYADVSSMVTPLRLSAIEAGGQNCLLSNQLRAICLGALVPQLRDGHENRININPLTDRILSDVAASAGYIGPQQLLDATTLPTLSVASWETAYREFHNGFDDALKQAGITDPTQFDPLTYPNTLTPAFTTILQVTNHARNYHNDSGEAGHTVLTDIGFHPIVGLNASGSYEPLDLASASQQRKALEQARTRIFIVSDSTAATYEKARFPRMGWGQVFEQQFRPSGSVTVVNGARAGRSSRDFYYEGWFRQMEPFMRPGDYLFIGMGHNDQNCDSQKAIRGAADVANLCTYPNSADGKPQYPQGKPDMSFQISLERYIRYARAHRMIPVLLTPTARVKNADGKNGTPAVHSHLTKQNKAGGYAFVGDYTQTIRDTASKNKVPLLDVETATLALANQGDGQQWQQYWLAVDPERYPYYRDQAGSLTQPDTTHFQQKGAQAVAAIVADQIKATPSLRELAGKLQAADR</sequence>
<evidence type="ECO:0000259" key="4">
    <source>
        <dbReference type="Pfam" id="PF13472"/>
    </source>
</evidence>
<keyword evidence="2" id="KW-0378">Hydrolase</keyword>
<dbReference type="Gene3D" id="3.40.50.1110">
    <property type="entry name" value="SGNH hydrolase"/>
    <property type="match status" value="1"/>
</dbReference>
<evidence type="ECO:0000256" key="1">
    <source>
        <dbReference type="ARBA" id="ARBA00008668"/>
    </source>
</evidence>
<evidence type="ECO:0000313" key="6">
    <source>
        <dbReference type="Proteomes" id="UP000500801"/>
    </source>
</evidence>
<dbReference type="Pfam" id="PF13472">
    <property type="entry name" value="Lipase_GDSL_2"/>
    <property type="match status" value="1"/>
</dbReference>
<protein>
    <submittedName>
        <fullName evidence="5">Pectin acetylesterase</fullName>
    </submittedName>
</protein>
<dbReference type="NCBIfam" id="NF041897">
    <property type="entry name" value="pecacetest_PaeY"/>
    <property type="match status" value="1"/>
</dbReference>
<proteinExistence type="inferred from homology"/>
<organism evidence="5 6">
    <name type="scientific">Dickeya zeae</name>
    <dbReference type="NCBI Taxonomy" id="204042"/>
    <lineage>
        <taxon>Bacteria</taxon>
        <taxon>Pseudomonadati</taxon>
        <taxon>Pseudomonadota</taxon>
        <taxon>Gammaproteobacteria</taxon>
        <taxon>Enterobacterales</taxon>
        <taxon>Pectobacteriaceae</taxon>
        <taxon>Dickeya</taxon>
    </lineage>
</organism>
<dbReference type="InterPro" id="IPR013830">
    <property type="entry name" value="SGNH_hydro"/>
</dbReference>
<dbReference type="EMBL" id="CP033622">
    <property type="protein sequence ID" value="QIZ50333.1"/>
    <property type="molecule type" value="Genomic_DNA"/>
</dbReference>
<dbReference type="GO" id="GO:0016788">
    <property type="term" value="F:hydrolase activity, acting on ester bonds"/>
    <property type="evidence" value="ECO:0007669"/>
    <property type="project" value="UniProtKB-ARBA"/>
</dbReference>
<dbReference type="RefSeq" id="WP_168361822.1">
    <property type="nucleotide sequence ID" value="NZ_CP033622.1"/>
</dbReference>
<name>A0AAE7CY43_9GAMM</name>
<dbReference type="Proteomes" id="UP000500801">
    <property type="component" value="Chromosome"/>
</dbReference>
<dbReference type="AlphaFoldDB" id="A0AAE7CY43"/>
<feature type="signal peptide" evidence="3">
    <location>
        <begin position="1"/>
        <end position="26"/>
    </location>
</feature>
<dbReference type="SUPFAM" id="SSF52266">
    <property type="entry name" value="SGNH hydrolase"/>
    <property type="match status" value="1"/>
</dbReference>
<feature type="domain" description="SGNH hydrolase-type esterase" evidence="4">
    <location>
        <begin position="284"/>
        <end position="524"/>
    </location>
</feature>
<dbReference type="PANTHER" id="PTHR43695:SF1">
    <property type="entry name" value="RHAMNOGALACTURONAN ACETYLESTERASE"/>
    <property type="match status" value="1"/>
</dbReference>
<evidence type="ECO:0000313" key="5">
    <source>
        <dbReference type="EMBL" id="QIZ50333.1"/>
    </source>
</evidence>
<comment type="similarity">
    <text evidence="1">Belongs to the 'GDSL' lipolytic enzyme family.</text>
</comment>